<organism evidence="1 2">
    <name type="scientific">Stemphylium lycopersici</name>
    <name type="common">Tomato gray leaf spot disease fungus</name>
    <name type="synonym">Thyrospora lycopersici</name>
    <dbReference type="NCBI Taxonomy" id="183478"/>
    <lineage>
        <taxon>Eukaryota</taxon>
        <taxon>Fungi</taxon>
        <taxon>Dikarya</taxon>
        <taxon>Ascomycota</taxon>
        <taxon>Pezizomycotina</taxon>
        <taxon>Dothideomycetes</taxon>
        <taxon>Pleosporomycetidae</taxon>
        <taxon>Pleosporales</taxon>
        <taxon>Pleosporineae</taxon>
        <taxon>Pleosporaceae</taxon>
        <taxon>Stemphylium</taxon>
    </lineage>
</organism>
<reference evidence="2" key="1">
    <citation type="submission" date="2018-05" db="EMBL/GenBank/DDBJ databases">
        <title>Draft genome sequence of Stemphylium lycopersici strain CIDEFI 213.</title>
        <authorList>
            <person name="Medina R."/>
            <person name="Franco M.E.E."/>
            <person name="Lucentini C.G."/>
            <person name="Saparrat M.C.N."/>
            <person name="Balatti P.A."/>
        </authorList>
    </citation>
    <scope>NUCLEOTIDE SEQUENCE [LARGE SCALE GENOMIC DNA]</scope>
    <source>
        <strain evidence="2">CIDEFI 213</strain>
    </source>
</reference>
<gene>
    <name evidence="1" type="ORF">DDE83_005649</name>
</gene>
<dbReference type="EMBL" id="QGDH01000078">
    <property type="protein sequence ID" value="RAR09189.1"/>
    <property type="molecule type" value="Genomic_DNA"/>
</dbReference>
<protein>
    <submittedName>
        <fullName evidence="1">Uncharacterized protein</fullName>
    </submittedName>
</protein>
<proteinExistence type="predicted"/>
<name>A0A364N213_STELY</name>
<dbReference type="AlphaFoldDB" id="A0A364N213"/>
<comment type="caution">
    <text evidence="1">The sequence shown here is derived from an EMBL/GenBank/DDBJ whole genome shotgun (WGS) entry which is preliminary data.</text>
</comment>
<keyword evidence="2" id="KW-1185">Reference proteome</keyword>
<evidence type="ECO:0000313" key="1">
    <source>
        <dbReference type="EMBL" id="RAR09189.1"/>
    </source>
</evidence>
<accession>A0A364N213</accession>
<dbReference type="Proteomes" id="UP000249619">
    <property type="component" value="Unassembled WGS sequence"/>
</dbReference>
<sequence length="34" mass="3964">MAETEEFKRAMRIAEAAGQKEEQRLDYNKHNLGV</sequence>
<evidence type="ECO:0000313" key="2">
    <source>
        <dbReference type="Proteomes" id="UP000249619"/>
    </source>
</evidence>